<evidence type="ECO:0000313" key="8">
    <source>
        <dbReference type="EMBL" id="MBY8882220.1"/>
    </source>
</evidence>
<comment type="caution">
    <text evidence="8">The sequence shown here is derived from an EMBL/GenBank/DDBJ whole genome shotgun (WGS) entry which is preliminary data.</text>
</comment>
<comment type="subcellular location">
    <subcellularLocation>
        <location evidence="1">Membrane</location>
        <topology evidence="1">Multi-pass membrane protein</topology>
    </subcellularLocation>
</comment>
<evidence type="ECO:0000313" key="9">
    <source>
        <dbReference type="Proteomes" id="UP000778578"/>
    </source>
</evidence>
<feature type="region of interest" description="Disordered" evidence="6">
    <location>
        <begin position="1"/>
        <end position="29"/>
    </location>
</feature>
<feature type="transmembrane region" description="Helical" evidence="7">
    <location>
        <begin position="105"/>
        <end position="125"/>
    </location>
</feature>
<dbReference type="InterPro" id="IPR000791">
    <property type="entry name" value="Gpr1/Fun34/SatP-like"/>
</dbReference>
<gene>
    <name evidence="8" type="ORF">K7862_31985</name>
</gene>
<feature type="compositionally biased region" description="Basic and acidic residues" evidence="6">
    <location>
        <begin position="1"/>
        <end position="21"/>
    </location>
</feature>
<organism evidence="8 9">
    <name type="scientific">Actinacidiphila acidipaludis</name>
    <dbReference type="NCBI Taxonomy" id="2873382"/>
    <lineage>
        <taxon>Bacteria</taxon>
        <taxon>Bacillati</taxon>
        <taxon>Actinomycetota</taxon>
        <taxon>Actinomycetes</taxon>
        <taxon>Kitasatosporales</taxon>
        <taxon>Streptomycetaceae</taxon>
        <taxon>Actinacidiphila</taxon>
    </lineage>
</organism>
<dbReference type="EMBL" id="JAINZZ010000066">
    <property type="protein sequence ID" value="MBY8882220.1"/>
    <property type="molecule type" value="Genomic_DNA"/>
</dbReference>
<comment type="similarity">
    <text evidence="2">Belongs to the acetate uptake transporter (AceTr) (TC 2.A.96) family.</text>
</comment>
<evidence type="ECO:0000256" key="6">
    <source>
        <dbReference type="SAM" id="MobiDB-lite"/>
    </source>
</evidence>
<sequence length="250" mass="26006">MSDPTGNDRGDGYRPAKREVDGAAAQRRGPDPEALTRIMLRPIASSLPLGFFAFGTGSVLLTTLELRWAPQEQSSSLMLPVLVFVVPLEVLAAVFAFLARDAGAACALAVFAGVWAGSALMFLRGQPGETSPALAVFLLTVAPLMLVLAVASLQGKPLFGALLVIGAARFVLIGAYEAGGPGKLQTVAGWMGVALGVFALYGGLALLLEDGAQRTVLPLARRGRARGALEGDLAQQLARTEGEAGVRRQL</sequence>
<keyword evidence="4 7" id="KW-1133">Transmembrane helix</keyword>
<name>A0ABS7QGD1_9ACTN</name>
<evidence type="ECO:0000256" key="3">
    <source>
        <dbReference type="ARBA" id="ARBA00022692"/>
    </source>
</evidence>
<keyword evidence="5 7" id="KW-0472">Membrane</keyword>
<dbReference type="Pfam" id="PF01184">
    <property type="entry name" value="Gpr1_Fun34_YaaH"/>
    <property type="match status" value="1"/>
</dbReference>
<reference evidence="8 9" key="1">
    <citation type="submission" date="2021-08" db="EMBL/GenBank/DDBJ databases">
        <title>WGS of actinomycetes from Thailand.</title>
        <authorList>
            <person name="Thawai C."/>
        </authorList>
    </citation>
    <scope>NUCLEOTIDE SEQUENCE [LARGE SCALE GENOMIC DNA]</scope>
    <source>
        <strain evidence="8 9">PLK6-54</strain>
    </source>
</reference>
<dbReference type="RefSeq" id="WP_222968424.1">
    <property type="nucleotide sequence ID" value="NZ_JAINZZ010000066.1"/>
</dbReference>
<accession>A0ABS7QGD1</accession>
<keyword evidence="9" id="KW-1185">Reference proteome</keyword>
<evidence type="ECO:0000256" key="4">
    <source>
        <dbReference type="ARBA" id="ARBA00022989"/>
    </source>
</evidence>
<feature type="transmembrane region" description="Helical" evidence="7">
    <location>
        <begin position="47"/>
        <end position="64"/>
    </location>
</feature>
<protein>
    <submittedName>
        <fullName evidence="8">Acetate uptake transporter family protein</fullName>
    </submittedName>
</protein>
<dbReference type="Proteomes" id="UP000778578">
    <property type="component" value="Unassembled WGS sequence"/>
</dbReference>
<evidence type="ECO:0000256" key="7">
    <source>
        <dbReference type="SAM" id="Phobius"/>
    </source>
</evidence>
<feature type="transmembrane region" description="Helical" evidence="7">
    <location>
        <begin position="76"/>
        <end position="98"/>
    </location>
</feature>
<feature type="transmembrane region" description="Helical" evidence="7">
    <location>
        <begin position="158"/>
        <end position="176"/>
    </location>
</feature>
<feature type="transmembrane region" description="Helical" evidence="7">
    <location>
        <begin position="188"/>
        <end position="208"/>
    </location>
</feature>
<proteinExistence type="inferred from homology"/>
<evidence type="ECO:0000256" key="5">
    <source>
        <dbReference type="ARBA" id="ARBA00023136"/>
    </source>
</evidence>
<evidence type="ECO:0000256" key="2">
    <source>
        <dbReference type="ARBA" id="ARBA00005587"/>
    </source>
</evidence>
<keyword evidence="3 7" id="KW-0812">Transmembrane</keyword>
<feature type="transmembrane region" description="Helical" evidence="7">
    <location>
        <begin position="131"/>
        <end position="151"/>
    </location>
</feature>
<evidence type="ECO:0000256" key="1">
    <source>
        <dbReference type="ARBA" id="ARBA00004141"/>
    </source>
</evidence>